<evidence type="ECO:0000313" key="11">
    <source>
        <dbReference type="EMBL" id="ESK40067.1"/>
    </source>
</evidence>
<comment type="caution">
    <text evidence="11">The sequence shown here is derived from an EMBL/GenBank/DDBJ whole genome shotgun (WGS) entry which is preliminary data.</text>
</comment>
<evidence type="ECO:0000256" key="1">
    <source>
        <dbReference type="ARBA" id="ARBA00004496"/>
    </source>
</evidence>
<name>V2TR60_9GAMM</name>
<dbReference type="Pfam" id="PF02367">
    <property type="entry name" value="TsaE"/>
    <property type="match status" value="1"/>
</dbReference>
<keyword evidence="12" id="KW-1185">Reference proteome</keyword>
<dbReference type="GO" id="GO:0005524">
    <property type="term" value="F:ATP binding"/>
    <property type="evidence" value="ECO:0007669"/>
    <property type="project" value="UniProtKB-KW"/>
</dbReference>
<dbReference type="SUPFAM" id="SSF52540">
    <property type="entry name" value="P-loop containing nucleoside triphosphate hydrolases"/>
    <property type="match status" value="1"/>
</dbReference>
<protein>
    <recommendedName>
        <fullName evidence="3">tRNA threonylcarbamoyladenosine biosynthesis protein TsaE</fullName>
    </recommendedName>
    <alternativeName>
        <fullName evidence="10">t(6)A37 threonylcarbamoyladenosine biosynthesis protein TsaE</fullName>
    </alternativeName>
</protein>
<dbReference type="EMBL" id="AYER01000003">
    <property type="protein sequence ID" value="ESK40067.1"/>
    <property type="molecule type" value="Genomic_DNA"/>
</dbReference>
<evidence type="ECO:0000256" key="3">
    <source>
        <dbReference type="ARBA" id="ARBA00019010"/>
    </source>
</evidence>
<dbReference type="GO" id="GO:0002949">
    <property type="term" value="P:tRNA threonylcarbamoyladenosine modification"/>
    <property type="evidence" value="ECO:0007669"/>
    <property type="project" value="InterPro"/>
</dbReference>
<dbReference type="InterPro" id="IPR027417">
    <property type="entry name" value="P-loop_NTPase"/>
</dbReference>
<gene>
    <name evidence="11" type="ORF">P256_00506</name>
</gene>
<evidence type="ECO:0000256" key="10">
    <source>
        <dbReference type="ARBA" id="ARBA00032441"/>
    </source>
</evidence>
<evidence type="ECO:0000256" key="9">
    <source>
        <dbReference type="ARBA" id="ARBA00022842"/>
    </source>
</evidence>
<keyword evidence="8" id="KW-0067">ATP-binding</keyword>
<dbReference type="AlphaFoldDB" id="V2TR60"/>
<reference evidence="11 12" key="1">
    <citation type="submission" date="2013-10" db="EMBL/GenBank/DDBJ databases">
        <title>The Genome Sequence of Acinetobacter nectaris CIP 110549.</title>
        <authorList>
            <consortium name="The Broad Institute Genomics Platform"/>
            <consortium name="The Broad Institute Genome Sequencing Center for Infectious Disease"/>
            <person name="Cerqueira G."/>
            <person name="Feldgarden M."/>
            <person name="Courvalin P."/>
            <person name="Grillot-Courvalin C."/>
            <person name="Clermont D."/>
            <person name="Rocha E."/>
            <person name="Yoon E.-J."/>
            <person name="Nemec A."/>
            <person name="Young S.K."/>
            <person name="Zeng Q."/>
            <person name="Gargeya S."/>
            <person name="Fitzgerald M."/>
            <person name="Abouelleil A."/>
            <person name="Alvarado L."/>
            <person name="Berlin A.M."/>
            <person name="Chapman S.B."/>
            <person name="Gainer-Dewar J."/>
            <person name="Goldberg J."/>
            <person name="Gnerre S."/>
            <person name="Griggs A."/>
            <person name="Gujja S."/>
            <person name="Hansen M."/>
            <person name="Howarth C."/>
            <person name="Imamovic A."/>
            <person name="Ireland A."/>
            <person name="Larimer J."/>
            <person name="McCowan C."/>
            <person name="Murphy C."/>
            <person name="Pearson M."/>
            <person name="Poon T.W."/>
            <person name="Priest M."/>
            <person name="Roberts A."/>
            <person name="Saif S."/>
            <person name="Shea T."/>
            <person name="Sykes S."/>
            <person name="Wortman J."/>
            <person name="Nusbaum C."/>
            <person name="Birren B."/>
        </authorList>
    </citation>
    <scope>NUCLEOTIDE SEQUENCE [LARGE SCALE GENOMIC DNA]</scope>
    <source>
        <strain evidence="11 12">CIP 110549</strain>
    </source>
</reference>
<keyword evidence="7" id="KW-0547">Nucleotide-binding</keyword>
<dbReference type="STRING" id="1392540.P256_00506"/>
<dbReference type="Proteomes" id="UP000023785">
    <property type="component" value="Unassembled WGS sequence"/>
</dbReference>
<comment type="similarity">
    <text evidence="2">Belongs to the TsaE family.</text>
</comment>
<organism evidence="11 12">
    <name type="scientific">Acinetobacter nectaris CIP 110549</name>
    <dbReference type="NCBI Taxonomy" id="1392540"/>
    <lineage>
        <taxon>Bacteria</taxon>
        <taxon>Pseudomonadati</taxon>
        <taxon>Pseudomonadota</taxon>
        <taxon>Gammaproteobacteria</taxon>
        <taxon>Moraxellales</taxon>
        <taxon>Moraxellaceae</taxon>
        <taxon>Acinetobacter</taxon>
    </lineage>
</organism>
<dbReference type="HOGENOM" id="CLU_087829_2_2_6"/>
<dbReference type="PANTHER" id="PTHR33540">
    <property type="entry name" value="TRNA THREONYLCARBAMOYLADENOSINE BIOSYNTHESIS PROTEIN TSAE"/>
    <property type="match status" value="1"/>
</dbReference>
<dbReference type="Gene3D" id="3.40.50.300">
    <property type="entry name" value="P-loop containing nucleotide triphosphate hydrolases"/>
    <property type="match status" value="1"/>
</dbReference>
<dbReference type="PATRIC" id="fig|1392540.3.peg.496"/>
<keyword evidence="6" id="KW-0479">Metal-binding</keyword>
<accession>V2TR60</accession>
<proteinExistence type="inferred from homology"/>
<sequence>MSNTLKINISSERDTQAFASSLAQYFNEGVLYLIGDLGAGKTTFTRYFLTSLGHDGAVKSPTYTLVEPYQIRGKSVFHFDLYRLNDPYELELMGIRDYLETAHALFIFEWPSKGEDEIPEADLTLEILRTDDETAREITIYSENEALIQHLQEQVYARK</sequence>
<dbReference type="RefSeq" id="WP_023272109.1">
    <property type="nucleotide sequence ID" value="NZ_KI530712.1"/>
</dbReference>
<comment type="subcellular location">
    <subcellularLocation>
        <location evidence="1">Cytoplasm</location>
    </subcellularLocation>
</comment>
<dbReference type="eggNOG" id="COG0802">
    <property type="taxonomic scope" value="Bacteria"/>
</dbReference>
<dbReference type="GO" id="GO:0005737">
    <property type="term" value="C:cytoplasm"/>
    <property type="evidence" value="ECO:0007669"/>
    <property type="project" value="UniProtKB-SubCell"/>
</dbReference>
<evidence type="ECO:0000256" key="7">
    <source>
        <dbReference type="ARBA" id="ARBA00022741"/>
    </source>
</evidence>
<evidence type="ECO:0000256" key="4">
    <source>
        <dbReference type="ARBA" id="ARBA00022490"/>
    </source>
</evidence>
<keyword evidence="9" id="KW-0460">Magnesium</keyword>
<dbReference type="GO" id="GO:0046872">
    <property type="term" value="F:metal ion binding"/>
    <property type="evidence" value="ECO:0007669"/>
    <property type="project" value="UniProtKB-KW"/>
</dbReference>
<evidence type="ECO:0000256" key="6">
    <source>
        <dbReference type="ARBA" id="ARBA00022723"/>
    </source>
</evidence>
<dbReference type="InterPro" id="IPR003442">
    <property type="entry name" value="T6A_TsaE"/>
</dbReference>
<dbReference type="NCBIfam" id="TIGR00150">
    <property type="entry name" value="T6A_YjeE"/>
    <property type="match status" value="1"/>
</dbReference>
<evidence type="ECO:0000256" key="5">
    <source>
        <dbReference type="ARBA" id="ARBA00022694"/>
    </source>
</evidence>
<dbReference type="PANTHER" id="PTHR33540:SF2">
    <property type="entry name" value="TRNA THREONYLCARBAMOYLADENOSINE BIOSYNTHESIS PROTEIN TSAE"/>
    <property type="match status" value="1"/>
</dbReference>
<evidence type="ECO:0000256" key="2">
    <source>
        <dbReference type="ARBA" id="ARBA00007599"/>
    </source>
</evidence>
<dbReference type="OrthoDB" id="9800307at2"/>
<evidence type="ECO:0000313" key="12">
    <source>
        <dbReference type="Proteomes" id="UP000023785"/>
    </source>
</evidence>
<keyword evidence="4" id="KW-0963">Cytoplasm</keyword>
<keyword evidence="5" id="KW-0819">tRNA processing</keyword>
<evidence type="ECO:0000256" key="8">
    <source>
        <dbReference type="ARBA" id="ARBA00022840"/>
    </source>
</evidence>